<gene>
    <name evidence="1" type="ORF">B0J11DRAFT_603577</name>
</gene>
<dbReference type="EMBL" id="JAGMWT010000005">
    <property type="protein sequence ID" value="KAH7128386.1"/>
    <property type="molecule type" value="Genomic_DNA"/>
</dbReference>
<reference evidence="1" key="1">
    <citation type="journal article" date="2021" name="Nat. Commun.">
        <title>Genetic determinants of endophytism in the Arabidopsis root mycobiome.</title>
        <authorList>
            <person name="Mesny F."/>
            <person name="Miyauchi S."/>
            <person name="Thiergart T."/>
            <person name="Pickel B."/>
            <person name="Atanasova L."/>
            <person name="Karlsson M."/>
            <person name="Huettel B."/>
            <person name="Barry K.W."/>
            <person name="Haridas S."/>
            <person name="Chen C."/>
            <person name="Bauer D."/>
            <person name="Andreopoulos W."/>
            <person name="Pangilinan J."/>
            <person name="LaButti K."/>
            <person name="Riley R."/>
            <person name="Lipzen A."/>
            <person name="Clum A."/>
            <person name="Drula E."/>
            <person name="Henrissat B."/>
            <person name="Kohler A."/>
            <person name="Grigoriev I.V."/>
            <person name="Martin F.M."/>
            <person name="Hacquard S."/>
        </authorList>
    </citation>
    <scope>NUCLEOTIDE SEQUENCE</scope>
    <source>
        <strain evidence="1">MPI-CAGE-CH-0243</strain>
    </source>
</reference>
<dbReference type="OrthoDB" id="3801019at2759"/>
<evidence type="ECO:0000313" key="2">
    <source>
        <dbReference type="Proteomes" id="UP000700596"/>
    </source>
</evidence>
<dbReference type="AlphaFoldDB" id="A0A9P9IQ25"/>
<organism evidence="1 2">
    <name type="scientific">Dendryphion nanum</name>
    <dbReference type="NCBI Taxonomy" id="256645"/>
    <lineage>
        <taxon>Eukaryota</taxon>
        <taxon>Fungi</taxon>
        <taxon>Dikarya</taxon>
        <taxon>Ascomycota</taxon>
        <taxon>Pezizomycotina</taxon>
        <taxon>Dothideomycetes</taxon>
        <taxon>Pleosporomycetidae</taxon>
        <taxon>Pleosporales</taxon>
        <taxon>Torulaceae</taxon>
        <taxon>Dendryphion</taxon>
    </lineage>
</organism>
<keyword evidence="2" id="KW-1185">Reference proteome</keyword>
<dbReference type="Proteomes" id="UP000700596">
    <property type="component" value="Unassembled WGS sequence"/>
</dbReference>
<sequence length="266" mass="30568">MNYHEIESLGQANAAPLITSPTAPNTPTTPSHLLNIRMKLNMSIRNLNSLSPLTRNDAEYMHNNGGLSVPTDNLEQEMRDYDDLSQYSPRFFPRRKVPPPINVPLILSATAYTRDILCFSTRNQPVTADNIRGWIRANCTPLCLASFPVPVSEVPTGSWTLAFAPHIFENGAWMITFAVPEDSEFVWMFWTERGDTNREVFDYLKNLAKDQKVKIEKAMKYGDERHATCVRLCDYGLYRYHTEISDSNWKLKALKDCCYDRLLRHE</sequence>
<protein>
    <submittedName>
        <fullName evidence="1">Uncharacterized protein</fullName>
    </submittedName>
</protein>
<proteinExistence type="predicted"/>
<accession>A0A9P9IQ25</accession>
<comment type="caution">
    <text evidence="1">The sequence shown here is derived from an EMBL/GenBank/DDBJ whole genome shotgun (WGS) entry which is preliminary data.</text>
</comment>
<evidence type="ECO:0000313" key="1">
    <source>
        <dbReference type="EMBL" id="KAH7128386.1"/>
    </source>
</evidence>
<name>A0A9P9IQ25_9PLEO</name>